<dbReference type="PANTHER" id="PTHR10954:SF7">
    <property type="entry name" value="RIBONUCLEASE H2 SUBUNIT A"/>
    <property type="match status" value="1"/>
</dbReference>
<dbReference type="InterPro" id="IPR024567">
    <property type="entry name" value="RNase_HII/HIII_dom"/>
</dbReference>
<evidence type="ECO:0000256" key="6">
    <source>
        <dbReference type="ARBA" id="ARBA00022723"/>
    </source>
</evidence>
<evidence type="ECO:0000256" key="11">
    <source>
        <dbReference type="RuleBase" id="RU003515"/>
    </source>
</evidence>
<evidence type="ECO:0000256" key="5">
    <source>
        <dbReference type="ARBA" id="ARBA00022722"/>
    </source>
</evidence>
<accession>A0A814Y5L4</accession>
<dbReference type="InterPro" id="IPR012337">
    <property type="entry name" value="RNaseH-like_sf"/>
</dbReference>
<dbReference type="EC" id="3.1.26.4" evidence="11"/>
<feature type="region of interest" description="Disordered" evidence="12">
    <location>
        <begin position="124"/>
        <end position="144"/>
    </location>
</feature>
<dbReference type="Gene3D" id="3.30.420.10">
    <property type="entry name" value="Ribonuclease H-like superfamily/Ribonuclease H"/>
    <property type="match status" value="1"/>
</dbReference>
<evidence type="ECO:0000313" key="16">
    <source>
        <dbReference type="EMBL" id="CAF3893303.1"/>
    </source>
</evidence>
<dbReference type="PANTHER" id="PTHR10954">
    <property type="entry name" value="RIBONUCLEASE H2 SUBUNIT A"/>
    <property type="match status" value="1"/>
</dbReference>
<dbReference type="InterPro" id="IPR023160">
    <property type="entry name" value="RNase_HII_hlx-loop-hlx_cap_dom"/>
</dbReference>
<feature type="domain" description="RNase H type-2" evidence="13">
    <location>
        <begin position="1"/>
        <end position="111"/>
    </location>
</feature>
<name>A0A814Y5L4_9BILA</name>
<gene>
    <name evidence="15" type="ORF">GPM918_LOCUS24869</name>
    <name evidence="14" type="ORF">OVA965_LOCUS20135</name>
    <name evidence="17" type="ORF">SRO942_LOCUS24872</name>
    <name evidence="16" type="ORF">TMI583_LOCUS20422</name>
</gene>
<evidence type="ECO:0000313" key="17">
    <source>
        <dbReference type="EMBL" id="CAF3987779.1"/>
    </source>
</evidence>
<evidence type="ECO:0000256" key="10">
    <source>
        <dbReference type="PROSITE-ProRule" id="PRU01319"/>
    </source>
</evidence>
<dbReference type="EMBL" id="CAJNOQ010009426">
    <property type="protein sequence ID" value="CAF1224766.1"/>
    <property type="molecule type" value="Genomic_DNA"/>
</dbReference>
<dbReference type="SUPFAM" id="SSF53098">
    <property type="entry name" value="Ribonuclease H-like"/>
    <property type="match status" value="1"/>
</dbReference>
<dbReference type="GO" id="GO:0032299">
    <property type="term" value="C:ribonuclease H2 complex"/>
    <property type="evidence" value="ECO:0007669"/>
    <property type="project" value="TreeGrafter"/>
</dbReference>
<comment type="function">
    <text evidence="11">Endonuclease that specifically degrades the RNA of RNA-DNA hybrids.</text>
</comment>
<keyword evidence="7 11" id="KW-0255">Endonuclease</keyword>
<reference evidence="15" key="1">
    <citation type="submission" date="2021-02" db="EMBL/GenBank/DDBJ databases">
        <authorList>
            <person name="Nowell W R."/>
        </authorList>
    </citation>
    <scope>NUCLEOTIDE SEQUENCE</scope>
</reference>
<dbReference type="GO" id="GO:0006298">
    <property type="term" value="P:mismatch repair"/>
    <property type="evidence" value="ECO:0007669"/>
    <property type="project" value="TreeGrafter"/>
</dbReference>
<dbReference type="GO" id="GO:0003723">
    <property type="term" value="F:RNA binding"/>
    <property type="evidence" value="ECO:0007669"/>
    <property type="project" value="UniProtKB-UniRule"/>
</dbReference>
<dbReference type="Proteomes" id="UP000663829">
    <property type="component" value="Unassembled WGS sequence"/>
</dbReference>
<dbReference type="InterPro" id="IPR036397">
    <property type="entry name" value="RNaseH_sf"/>
</dbReference>
<evidence type="ECO:0000256" key="9">
    <source>
        <dbReference type="ARBA" id="ARBA00024981"/>
    </source>
</evidence>
<dbReference type="Gene3D" id="1.10.10.460">
    <property type="entry name" value="Ribonuclease hii. Domain 2"/>
    <property type="match status" value="1"/>
</dbReference>
<dbReference type="PROSITE" id="PS51975">
    <property type="entry name" value="RNASE_H_2"/>
    <property type="match status" value="1"/>
</dbReference>
<comment type="caution">
    <text evidence="10">Lacks conserved residue(s) required for the propagation of feature annotation.</text>
</comment>
<keyword evidence="6" id="KW-0479">Metal-binding</keyword>
<dbReference type="EMBL" id="CAJOBA010016952">
    <property type="protein sequence ID" value="CAF3893303.1"/>
    <property type="molecule type" value="Genomic_DNA"/>
</dbReference>
<keyword evidence="8 11" id="KW-0378">Hydrolase</keyword>
<evidence type="ECO:0000256" key="1">
    <source>
        <dbReference type="ARBA" id="ARBA00000077"/>
    </source>
</evidence>
<protein>
    <recommendedName>
        <fullName evidence="11">Ribonuclease</fullName>
        <ecNumber evidence="11">3.1.26.4</ecNumber>
    </recommendedName>
</protein>
<dbReference type="FunFam" id="1.10.10.460:FF:000001">
    <property type="entry name" value="Ribonuclease"/>
    <property type="match status" value="1"/>
</dbReference>
<dbReference type="Pfam" id="PF01351">
    <property type="entry name" value="RNase_HII"/>
    <property type="match status" value="1"/>
</dbReference>
<evidence type="ECO:0000256" key="4">
    <source>
        <dbReference type="ARBA" id="ARBA00007058"/>
    </source>
</evidence>
<organism evidence="15 18">
    <name type="scientific">Didymodactylos carnosus</name>
    <dbReference type="NCBI Taxonomy" id="1234261"/>
    <lineage>
        <taxon>Eukaryota</taxon>
        <taxon>Metazoa</taxon>
        <taxon>Spiralia</taxon>
        <taxon>Gnathifera</taxon>
        <taxon>Rotifera</taxon>
        <taxon>Eurotatoria</taxon>
        <taxon>Bdelloidea</taxon>
        <taxon>Philodinida</taxon>
        <taxon>Philodinidae</taxon>
        <taxon>Didymodactylos</taxon>
    </lineage>
</organism>
<dbReference type="AlphaFoldDB" id="A0A814Y5L4"/>
<sequence>VFVDTVGDPDKYALKLRSIYPKIKVCVSKKADDLYPIVSASSICAKVIRDQIVENWKLSEYDKTFVYGSGYPSDPNTKSFLTKCIDPVFGFPKFVRFSWSTATTIMDIKCVKVLWDDSENEETSKTKSNKRKLEQTDSTNGSTPKSVKTLLNYFVHKKANNHHKDGSDYFRASHLRPAVL</sequence>
<evidence type="ECO:0000256" key="7">
    <source>
        <dbReference type="ARBA" id="ARBA00022759"/>
    </source>
</evidence>
<keyword evidence="18" id="KW-1185">Reference proteome</keyword>
<dbReference type="GO" id="GO:0046872">
    <property type="term" value="F:metal ion binding"/>
    <property type="evidence" value="ECO:0007669"/>
    <property type="project" value="UniProtKB-KW"/>
</dbReference>
<comment type="catalytic activity">
    <reaction evidence="1 11">
        <text>Endonucleolytic cleavage to 5'-phosphomonoester.</text>
        <dbReference type="EC" id="3.1.26.4"/>
    </reaction>
</comment>
<evidence type="ECO:0000256" key="12">
    <source>
        <dbReference type="SAM" id="MobiDB-lite"/>
    </source>
</evidence>
<evidence type="ECO:0000256" key="2">
    <source>
        <dbReference type="ARBA" id="ARBA00001936"/>
    </source>
</evidence>
<keyword evidence="5 11" id="KW-0540">Nuclease</keyword>
<evidence type="ECO:0000313" key="14">
    <source>
        <dbReference type="EMBL" id="CAF1120037.1"/>
    </source>
</evidence>
<dbReference type="Proteomes" id="UP000677228">
    <property type="component" value="Unassembled WGS sequence"/>
</dbReference>
<evidence type="ECO:0000256" key="8">
    <source>
        <dbReference type="ARBA" id="ARBA00022801"/>
    </source>
</evidence>
<evidence type="ECO:0000313" key="15">
    <source>
        <dbReference type="EMBL" id="CAF1224766.1"/>
    </source>
</evidence>
<comment type="similarity">
    <text evidence="4">Belongs to the RNase HII family. Eukaryotic subfamily.</text>
</comment>
<evidence type="ECO:0000256" key="3">
    <source>
        <dbReference type="ARBA" id="ARBA00001946"/>
    </source>
</evidence>
<dbReference type="GO" id="GO:0004523">
    <property type="term" value="F:RNA-DNA hybrid ribonuclease activity"/>
    <property type="evidence" value="ECO:0007669"/>
    <property type="project" value="UniProtKB-EC"/>
</dbReference>
<proteinExistence type="inferred from homology"/>
<dbReference type="Proteomes" id="UP000681722">
    <property type="component" value="Unassembled WGS sequence"/>
</dbReference>
<dbReference type="GO" id="GO:0043137">
    <property type="term" value="P:DNA replication, removal of RNA primer"/>
    <property type="evidence" value="ECO:0007669"/>
    <property type="project" value="TreeGrafter"/>
</dbReference>
<dbReference type="InterPro" id="IPR001352">
    <property type="entry name" value="RNase_HII/HIII"/>
</dbReference>
<dbReference type="EMBL" id="CAJOBC010009429">
    <property type="protein sequence ID" value="CAF3987779.1"/>
    <property type="molecule type" value="Genomic_DNA"/>
</dbReference>
<comment type="function">
    <text evidence="9">Catalytic subunit of RNase HII, an endonuclease that specifically degrades the RNA of RNA:DNA hybrids. Participates in DNA replication, possibly by mediating the removal of lagging-strand Okazaki fragment RNA primers during DNA replication. Mediates the excision of single ribonucleotides from DNA:RNA duplexes.</text>
</comment>
<dbReference type="Proteomes" id="UP000682733">
    <property type="component" value="Unassembled WGS sequence"/>
</dbReference>
<dbReference type="OrthoDB" id="7462577at2759"/>
<comment type="cofactor">
    <cofactor evidence="3">
        <name>Mg(2+)</name>
        <dbReference type="ChEBI" id="CHEBI:18420"/>
    </cofactor>
</comment>
<comment type="caution">
    <text evidence="15">The sequence shown here is derived from an EMBL/GenBank/DDBJ whole genome shotgun (WGS) entry which is preliminary data.</text>
</comment>
<comment type="cofactor">
    <cofactor evidence="2">
        <name>Mn(2+)</name>
        <dbReference type="ChEBI" id="CHEBI:29035"/>
    </cofactor>
</comment>
<evidence type="ECO:0000313" key="18">
    <source>
        <dbReference type="Proteomes" id="UP000663829"/>
    </source>
</evidence>
<feature type="non-terminal residue" evidence="15">
    <location>
        <position position="180"/>
    </location>
</feature>
<evidence type="ECO:0000259" key="13">
    <source>
        <dbReference type="PROSITE" id="PS51975"/>
    </source>
</evidence>
<dbReference type="EMBL" id="CAJNOK010010611">
    <property type="protein sequence ID" value="CAF1120037.1"/>
    <property type="molecule type" value="Genomic_DNA"/>
</dbReference>